<dbReference type="EMBL" id="HACA01018547">
    <property type="protein sequence ID" value="CDW35908.1"/>
    <property type="molecule type" value="Transcribed_RNA"/>
</dbReference>
<accession>A0A0K2UCE5</accession>
<evidence type="ECO:0000313" key="1">
    <source>
        <dbReference type="EMBL" id="CDW35909.1"/>
    </source>
</evidence>
<dbReference type="AlphaFoldDB" id="A0A0K2UCE5"/>
<sequence length="109" mass="12898">RCRRRTIGWRRRWRKLSDYVSNKSAFPFNSVGNSHDHTISTQDLVLTRDGSILRFFFGTKVIARFCIKNSVVVCIRRRWGRGRRRWWCSVGSRCRWSSLSNSKGNTKNS</sequence>
<organism evidence="1">
    <name type="scientific">Lepeophtheirus salmonis</name>
    <name type="common">Salmon louse</name>
    <name type="synonym">Caligus salmonis</name>
    <dbReference type="NCBI Taxonomy" id="72036"/>
    <lineage>
        <taxon>Eukaryota</taxon>
        <taxon>Metazoa</taxon>
        <taxon>Ecdysozoa</taxon>
        <taxon>Arthropoda</taxon>
        <taxon>Crustacea</taxon>
        <taxon>Multicrustacea</taxon>
        <taxon>Hexanauplia</taxon>
        <taxon>Copepoda</taxon>
        <taxon>Siphonostomatoida</taxon>
        <taxon>Caligidae</taxon>
        <taxon>Lepeophtheirus</taxon>
    </lineage>
</organism>
<proteinExistence type="predicted"/>
<feature type="non-terminal residue" evidence="1">
    <location>
        <position position="1"/>
    </location>
</feature>
<name>A0A0K2UCE5_LEPSM</name>
<protein>
    <submittedName>
        <fullName evidence="1">Uncharacterized protein</fullName>
    </submittedName>
</protein>
<reference evidence="1" key="1">
    <citation type="submission" date="2014-05" db="EMBL/GenBank/DDBJ databases">
        <authorList>
            <person name="Chronopoulou M."/>
        </authorList>
    </citation>
    <scope>NUCLEOTIDE SEQUENCE</scope>
    <source>
        <tissue evidence="1">Whole organism</tissue>
    </source>
</reference>
<dbReference type="EMBL" id="HACA01018548">
    <property type="protein sequence ID" value="CDW35909.1"/>
    <property type="molecule type" value="Transcribed_RNA"/>
</dbReference>